<keyword evidence="2" id="KW-1185">Reference proteome</keyword>
<sequence length="81" mass="9465">MRTKTILELYLSNFISVFFHTKATKPNFPPFSQTATPEFDILNPFFYSAGTTNSNARYLVRFAAYQNRVKFCIFIKSLDYC</sequence>
<protein>
    <submittedName>
        <fullName evidence="1">Uncharacterized protein</fullName>
    </submittedName>
</protein>
<dbReference type="Proteomes" id="UP000003082">
    <property type="component" value="Unassembled WGS sequence"/>
</dbReference>
<accession>B9D507</accession>
<organism evidence="1 2">
    <name type="scientific">Campylobacter rectus RM3267</name>
    <dbReference type="NCBI Taxonomy" id="553218"/>
    <lineage>
        <taxon>Bacteria</taxon>
        <taxon>Pseudomonadati</taxon>
        <taxon>Campylobacterota</taxon>
        <taxon>Epsilonproteobacteria</taxon>
        <taxon>Campylobacterales</taxon>
        <taxon>Campylobacteraceae</taxon>
        <taxon>Campylobacter</taxon>
    </lineage>
</organism>
<evidence type="ECO:0000313" key="2">
    <source>
        <dbReference type="Proteomes" id="UP000003082"/>
    </source>
</evidence>
<proteinExistence type="predicted"/>
<dbReference type="AlphaFoldDB" id="B9D507"/>
<comment type="caution">
    <text evidence="1">The sequence shown here is derived from an EMBL/GenBank/DDBJ whole genome shotgun (WGS) entry which is preliminary data.</text>
</comment>
<dbReference type="STRING" id="553218.CAMRE0001_3249"/>
<evidence type="ECO:0000313" key="1">
    <source>
        <dbReference type="EMBL" id="EEF12945.1"/>
    </source>
</evidence>
<dbReference type="EMBL" id="ACFU01000032">
    <property type="protein sequence ID" value="EEF12945.1"/>
    <property type="molecule type" value="Genomic_DNA"/>
</dbReference>
<reference evidence="1 2" key="1">
    <citation type="submission" date="2008-08" db="EMBL/GenBank/DDBJ databases">
        <authorList>
            <person name="Madupu R."/>
            <person name="Durkin A.S."/>
            <person name="Torralba M."/>
            <person name="Methe B."/>
            <person name="Sutton G.G."/>
            <person name="Strausberg R.L."/>
            <person name="Nelson K.E."/>
        </authorList>
    </citation>
    <scope>NUCLEOTIDE SEQUENCE [LARGE SCALE GENOMIC DNA]</scope>
    <source>
        <strain evidence="1 2">RM3267</strain>
    </source>
</reference>
<name>B9D507_CAMRE</name>
<gene>
    <name evidence="1" type="ORF">CAMRE0001_3249</name>
</gene>